<evidence type="ECO:0000313" key="3">
    <source>
        <dbReference type="Proteomes" id="UP001058687"/>
    </source>
</evidence>
<dbReference type="EMBL" id="CP050467">
    <property type="protein sequence ID" value="UTZ28025.1"/>
    <property type="molecule type" value="Genomic_DNA"/>
</dbReference>
<dbReference type="AlphaFoldDB" id="A0AAE9MW80"/>
<organism evidence="1 3">
    <name type="scientific">Vibrio campbellii</name>
    <dbReference type="NCBI Taxonomy" id="680"/>
    <lineage>
        <taxon>Bacteria</taxon>
        <taxon>Pseudomonadati</taxon>
        <taxon>Pseudomonadota</taxon>
        <taxon>Gammaproteobacteria</taxon>
        <taxon>Vibrionales</taxon>
        <taxon>Vibrionaceae</taxon>
        <taxon>Vibrio</taxon>
    </lineage>
</organism>
<dbReference type="Proteomes" id="UP001058687">
    <property type="component" value="Chromosome 1"/>
</dbReference>
<evidence type="ECO:0000313" key="2">
    <source>
        <dbReference type="EMBL" id="UTZ28025.1"/>
    </source>
</evidence>
<proteinExistence type="predicted"/>
<gene>
    <name evidence="1" type="ORF">HB761_00075</name>
    <name evidence="2" type="ORF">HB761_15605</name>
</gene>
<dbReference type="RefSeq" id="WP_255935945.1">
    <property type="nucleotide sequence ID" value="NZ_CP050467.1"/>
</dbReference>
<sequence>MHETKWRELICDWMRSAWPEDIYIEEAYTPYGTDVIHDKLARPDILRISPEGHISIIEVKKWGSFEFNKWAVLGQLQLYTFLTETQYFQDNENYFWMQNLIKKGQLSQSVIDNIENIFKELDCIVDEWCVVIVGGDKQDIEQSEILWHMYDFVNLNLDSNSNFRPLTLLHATEKNGEYLCDNLECWFRKNSSFKNPYS</sequence>
<accession>A0AAE9MW80</accession>
<protein>
    <submittedName>
        <fullName evidence="1">Uncharacterized protein</fullName>
    </submittedName>
</protein>
<dbReference type="EMBL" id="CP050467">
    <property type="protein sequence ID" value="UTZ25273.1"/>
    <property type="molecule type" value="Genomic_DNA"/>
</dbReference>
<name>A0AAE9MW80_9VIBR</name>
<evidence type="ECO:0000313" key="1">
    <source>
        <dbReference type="EMBL" id="UTZ25273.1"/>
    </source>
</evidence>
<reference evidence="1" key="1">
    <citation type="submission" date="2020-03" db="EMBL/GenBank/DDBJ databases">
        <title>Five strains of Vibrio campbellii isolated from Mariana Trench.</title>
        <authorList>
            <person name="Liang J."/>
            <person name="Zhang X.-H."/>
        </authorList>
    </citation>
    <scope>NUCLEOTIDE SEQUENCE</scope>
    <source>
        <strain evidence="1">LJC014</strain>
    </source>
</reference>